<dbReference type="InterPro" id="IPR000209">
    <property type="entry name" value="Peptidase_S8/S53_dom"/>
</dbReference>
<evidence type="ECO:0000313" key="2">
    <source>
        <dbReference type="EMBL" id="EDM77014.1"/>
    </source>
</evidence>
<dbReference type="SUPFAM" id="SSF52743">
    <property type="entry name" value="Subtilisin-like"/>
    <property type="match status" value="1"/>
</dbReference>
<dbReference type="RefSeq" id="WP_006973815.1">
    <property type="nucleotide sequence ID" value="NZ_ABCS01000053.1"/>
</dbReference>
<comment type="caution">
    <text evidence="2">The sequence shown here is derived from an EMBL/GenBank/DDBJ whole genome shotgun (WGS) entry which is preliminary data.</text>
</comment>
<proteinExistence type="predicted"/>
<evidence type="ECO:0000313" key="3">
    <source>
        <dbReference type="Proteomes" id="UP000005801"/>
    </source>
</evidence>
<organism evidence="2 3">
    <name type="scientific">Plesiocystis pacifica SIR-1</name>
    <dbReference type="NCBI Taxonomy" id="391625"/>
    <lineage>
        <taxon>Bacteria</taxon>
        <taxon>Pseudomonadati</taxon>
        <taxon>Myxococcota</taxon>
        <taxon>Polyangia</taxon>
        <taxon>Nannocystales</taxon>
        <taxon>Nannocystaceae</taxon>
        <taxon>Plesiocystis</taxon>
    </lineage>
</organism>
<dbReference type="PROSITE" id="PS51257">
    <property type="entry name" value="PROKAR_LIPOPROTEIN"/>
    <property type="match status" value="1"/>
</dbReference>
<reference evidence="2 3" key="1">
    <citation type="submission" date="2007-06" db="EMBL/GenBank/DDBJ databases">
        <authorList>
            <person name="Shimkets L."/>
            <person name="Ferriera S."/>
            <person name="Johnson J."/>
            <person name="Kravitz S."/>
            <person name="Beeson K."/>
            <person name="Sutton G."/>
            <person name="Rogers Y.-H."/>
            <person name="Friedman R."/>
            <person name="Frazier M."/>
            <person name="Venter J.C."/>
        </authorList>
    </citation>
    <scope>NUCLEOTIDE SEQUENCE [LARGE SCALE GENOMIC DNA]</scope>
    <source>
        <strain evidence="2 3">SIR-1</strain>
    </source>
</reference>
<dbReference type="Pfam" id="PF00082">
    <property type="entry name" value="Peptidase_S8"/>
    <property type="match status" value="1"/>
</dbReference>
<dbReference type="AlphaFoldDB" id="A6GAS3"/>
<keyword evidence="3" id="KW-1185">Reference proteome</keyword>
<dbReference type="Gene3D" id="3.40.50.200">
    <property type="entry name" value="Peptidase S8/S53 domain"/>
    <property type="match status" value="1"/>
</dbReference>
<dbReference type="InterPro" id="IPR036852">
    <property type="entry name" value="Peptidase_S8/S53_dom_sf"/>
</dbReference>
<name>A6GAS3_9BACT</name>
<dbReference type="GO" id="GO:0006508">
    <property type="term" value="P:proteolysis"/>
    <property type="evidence" value="ECO:0007669"/>
    <property type="project" value="InterPro"/>
</dbReference>
<accession>A6GAS3</accession>
<sequence length="682" mass="70725">MPSLSTRPNALRFILALTAGLGLSACLDAESTTELDGELDSELDLPSDAELDASPGSPMQPESGLLPPPPEFMTCTPGDGIDTGQVTARLPDGPNIPDTCSLGAIGLPKGWTSEPLFKAIQGLSVPDGLEPYCLYSYQGVSPSADAYTRLYHRLDQVPGMAKTAAVDCVALSGMSGLDGDADIDAGLYQAFRNNIAAIDSLAGAQLDAVGVYVVDQIAEWEFGSSTPHEHGHNMGYIVRDVLCPDADSDYCDAHLHFEAGLIRTSDGAIDPGIGGGHVGSHVDISRAIYRAIMRWRAQAVDPFVDDPERHAVIMGAFGANPTLSVAADRGAAAALREVLDLVACSGGIFVASSGNANDPGCAANDGPLFPAALANEKSPDAGRCAELGVPELGPAFPVSYGDRPLVDAVAMVDAWDRLPALARDKALPDLVTYGTQAWVPNPTGKMRPQTGTSVATAVTAATMALVWAVEPSLSAREVHEVLYETGYATSYQAHYGLAGDIPVRRVSVCSAVAKVCGKDCPSTCTGAEAPASDGHRGHYHEAVDTALDAALVNDGGEAALAPPVCLDPPGNVLSEPTPENPACPYCDVDTGIDGVSHALNLDLLEAFKSGPHEVLAGHLLAVDVTGSILGRHELTNAQIAALKAASDPTVTVVHFTQPNLDGGTLVFELANGRTAIGEVIVH</sequence>
<feature type="domain" description="Peptidase S8/S53" evidence="1">
    <location>
        <begin position="278"/>
        <end position="486"/>
    </location>
</feature>
<dbReference type="eggNOG" id="COG1404">
    <property type="taxonomic scope" value="Bacteria"/>
</dbReference>
<evidence type="ECO:0000259" key="1">
    <source>
        <dbReference type="Pfam" id="PF00082"/>
    </source>
</evidence>
<dbReference type="Proteomes" id="UP000005801">
    <property type="component" value="Unassembled WGS sequence"/>
</dbReference>
<dbReference type="OrthoDB" id="5494295at2"/>
<dbReference type="EMBL" id="ABCS01000053">
    <property type="protein sequence ID" value="EDM77014.1"/>
    <property type="molecule type" value="Genomic_DNA"/>
</dbReference>
<gene>
    <name evidence="2" type="ORF">PPSIR1_15975</name>
</gene>
<dbReference type="GO" id="GO:0004252">
    <property type="term" value="F:serine-type endopeptidase activity"/>
    <property type="evidence" value="ECO:0007669"/>
    <property type="project" value="InterPro"/>
</dbReference>
<protein>
    <recommendedName>
        <fullName evidence="1">Peptidase S8/S53 domain-containing protein</fullName>
    </recommendedName>
</protein>